<evidence type="ECO:0000256" key="4">
    <source>
        <dbReference type="ARBA" id="ARBA00022490"/>
    </source>
</evidence>
<keyword evidence="9" id="KW-0206">Cytoskeleton</keyword>
<dbReference type="InterPro" id="IPR026756">
    <property type="entry name" value="NuSAP"/>
</dbReference>
<sequence>MTNFFLPFLLICLIINIYMIMDLNSMKYAELQSIAKELGLKANMKAEKLLKAISQHYQQENMRTEEQEQVALTSNNQLTLMLFRCKSRLNVN</sequence>
<keyword evidence="10" id="KW-0539">Nucleus</keyword>
<keyword evidence="5" id="KW-0132">Cell division</keyword>
<keyword evidence="12" id="KW-1133">Transmembrane helix</keyword>
<evidence type="ECO:0000256" key="6">
    <source>
        <dbReference type="ARBA" id="ARBA00022701"/>
    </source>
</evidence>
<dbReference type="GO" id="GO:0008017">
    <property type="term" value="F:microtubule binding"/>
    <property type="evidence" value="ECO:0007669"/>
    <property type="project" value="TreeGrafter"/>
</dbReference>
<dbReference type="GO" id="GO:0040001">
    <property type="term" value="P:establishment of mitotic spindle localization"/>
    <property type="evidence" value="ECO:0007669"/>
    <property type="project" value="InterPro"/>
</dbReference>
<evidence type="ECO:0008006" key="15">
    <source>
        <dbReference type="Google" id="ProtNLM"/>
    </source>
</evidence>
<dbReference type="GO" id="GO:0005730">
    <property type="term" value="C:nucleolus"/>
    <property type="evidence" value="ECO:0007669"/>
    <property type="project" value="TreeGrafter"/>
</dbReference>
<feature type="transmembrane region" description="Helical" evidence="12">
    <location>
        <begin position="6"/>
        <end position="23"/>
    </location>
</feature>
<keyword evidence="6" id="KW-0493">Microtubule</keyword>
<evidence type="ECO:0000256" key="10">
    <source>
        <dbReference type="ARBA" id="ARBA00023242"/>
    </source>
</evidence>
<evidence type="ECO:0000313" key="14">
    <source>
        <dbReference type="Proteomes" id="UP000261640"/>
    </source>
</evidence>
<evidence type="ECO:0000256" key="12">
    <source>
        <dbReference type="SAM" id="Phobius"/>
    </source>
</evidence>
<dbReference type="InParanoid" id="A0A7N8Y0F2"/>
<dbReference type="GO" id="GO:0003677">
    <property type="term" value="F:DNA binding"/>
    <property type="evidence" value="ECO:0007669"/>
    <property type="project" value="UniProtKB-KW"/>
</dbReference>
<keyword evidence="8" id="KW-0238">DNA-binding</keyword>
<evidence type="ECO:0000256" key="7">
    <source>
        <dbReference type="ARBA" id="ARBA00022776"/>
    </source>
</evidence>
<dbReference type="PANTHER" id="PTHR15874">
    <property type="entry name" value="NUCLEOLAR AND SPINDLE-ASSOCIATED PROTEIN 1"/>
    <property type="match status" value="1"/>
</dbReference>
<keyword evidence="14" id="KW-1185">Reference proteome</keyword>
<dbReference type="GO" id="GO:0072686">
    <property type="term" value="C:mitotic spindle"/>
    <property type="evidence" value="ECO:0007669"/>
    <property type="project" value="TreeGrafter"/>
</dbReference>
<reference evidence="13" key="1">
    <citation type="submission" date="2025-08" db="UniProtKB">
        <authorList>
            <consortium name="Ensembl"/>
        </authorList>
    </citation>
    <scope>IDENTIFICATION</scope>
</reference>
<keyword evidence="12" id="KW-0472">Membrane</keyword>
<keyword evidence="4" id="KW-0963">Cytoplasm</keyword>
<evidence type="ECO:0000256" key="2">
    <source>
        <dbReference type="ARBA" id="ARBA00004186"/>
    </source>
</evidence>
<evidence type="ECO:0000256" key="5">
    <source>
        <dbReference type="ARBA" id="ARBA00022618"/>
    </source>
</evidence>
<accession>A0A7N8Y0F2</accession>
<reference evidence="13" key="2">
    <citation type="submission" date="2025-09" db="UniProtKB">
        <authorList>
            <consortium name="Ensembl"/>
        </authorList>
    </citation>
    <scope>IDENTIFICATION</scope>
</reference>
<comment type="subcellular location">
    <subcellularLocation>
        <location evidence="2">Cytoplasm</location>
        <location evidence="2">Cytoskeleton</location>
        <location evidence="2">Spindle</location>
    </subcellularLocation>
    <subcellularLocation>
        <location evidence="1">Nucleus</location>
    </subcellularLocation>
</comment>
<dbReference type="Proteomes" id="UP000261640">
    <property type="component" value="Unplaced"/>
</dbReference>
<organism evidence="13 14">
    <name type="scientific">Mastacembelus armatus</name>
    <name type="common">zig-zag eel</name>
    <dbReference type="NCBI Taxonomy" id="205130"/>
    <lineage>
        <taxon>Eukaryota</taxon>
        <taxon>Metazoa</taxon>
        <taxon>Chordata</taxon>
        <taxon>Craniata</taxon>
        <taxon>Vertebrata</taxon>
        <taxon>Euteleostomi</taxon>
        <taxon>Actinopterygii</taxon>
        <taxon>Neopterygii</taxon>
        <taxon>Teleostei</taxon>
        <taxon>Neoteleostei</taxon>
        <taxon>Acanthomorphata</taxon>
        <taxon>Anabantaria</taxon>
        <taxon>Synbranchiformes</taxon>
        <taxon>Mastacembelidae</taxon>
        <taxon>Mastacembelus</taxon>
    </lineage>
</organism>
<proteinExistence type="inferred from homology"/>
<dbReference type="Ensembl" id="ENSMAMT00000060779.1">
    <property type="protein sequence ID" value="ENSMAMP00000053336.1"/>
    <property type="gene ID" value="ENSMAMG00000024368.1"/>
</dbReference>
<dbReference type="AlphaFoldDB" id="A0A7N8Y0F2"/>
<keyword evidence="7" id="KW-0498">Mitosis</keyword>
<evidence type="ECO:0000313" key="13">
    <source>
        <dbReference type="Ensembl" id="ENSMAMP00000053336.1"/>
    </source>
</evidence>
<evidence type="ECO:0000256" key="1">
    <source>
        <dbReference type="ARBA" id="ARBA00004123"/>
    </source>
</evidence>
<evidence type="ECO:0000256" key="3">
    <source>
        <dbReference type="ARBA" id="ARBA00009702"/>
    </source>
</evidence>
<evidence type="ECO:0000256" key="9">
    <source>
        <dbReference type="ARBA" id="ARBA00023212"/>
    </source>
</evidence>
<protein>
    <recommendedName>
        <fullName evidence="15">SAP domain-containing protein</fullName>
    </recommendedName>
</protein>
<dbReference type="GO" id="GO:0000281">
    <property type="term" value="P:mitotic cytokinesis"/>
    <property type="evidence" value="ECO:0007669"/>
    <property type="project" value="InterPro"/>
</dbReference>
<dbReference type="PANTHER" id="PTHR15874:SF1">
    <property type="entry name" value="NUCLEOLAR AND SPINDLE-ASSOCIATED PROTEIN 1"/>
    <property type="match status" value="1"/>
</dbReference>
<keyword evidence="11" id="KW-0131">Cell cycle</keyword>
<keyword evidence="12" id="KW-0812">Transmembrane</keyword>
<dbReference type="GeneTree" id="ENSGT01030000239905"/>
<dbReference type="GO" id="GO:0007076">
    <property type="term" value="P:mitotic chromosome condensation"/>
    <property type="evidence" value="ECO:0007669"/>
    <property type="project" value="TreeGrafter"/>
</dbReference>
<dbReference type="GO" id="GO:0005874">
    <property type="term" value="C:microtubule"/>
    <property type="evidence" value="ECO:0007669"/>
    <property type="project" value="UniProtKB-KW"/>
</dbReference>
<name>A0A7N8Y0F2_9TELE</name>
<comment type="similarity">
    <text evidence="3">Belongs to the NUSAP family.</text>
</comment>
<evidence type="ECO:0000256" key="8">
    <source>
        <dbReference type="ARBA" id="ARBA00023125"/>
    </source>
</evidence>
<evidence type="ECO:0000256" key="11">
    <source>
        <dbReference type="ARBA" id="ARBA00023306"/>
    </source>
</evidence>